<dbReference type="Pfam" id="PF26113">
    <property type="entry name" value="GH16_XgeA"/>
    <property type="match status" value="1"/>
</dbReference>
<evidence type="ECO:0000256" key="3">
    <source>
        <dbReference type="ARBA" id="ARBA00023295"/>
    </source>
</evidence>
<keyword evidence="2" id="KW-0378">Hydrolase</keyword>
<reference evidence="7" key="1">
    <citation type="journal article" date="2017" name="Nat. Ecol. Evol.">
        <title>Genome expansion and lineage-specific genetic innovations in the forest pathogenic fungi Armillaria.</title>
        <authorList>
            <person name="Sipos G."/>
            <person name="Prasanna A.N."/>
            <person name="Walter M.C."/>
            <person name="O'Connor E."/>
            <person name="Balint B."/>
            <person name="Krizsan K."/>
            <person name="Kiss B."/>
            <person name="Hess J."/>
            <person name="Varga T."/>
            <person name="Slot J."/>
            <person name="Riley R."/>
            <person name="Boka B."/>
            <person name="Rigling D."/>
            <person name="Barry K."/>
            <person name="Lee J."/>
            <person name="Mihaltcheva S."/>
            <person name="LaButti K."/>
            <person name="Lipzen A."/>
            <person name="Waldron R."/>
            <person name="Moloney N.M."/>
            <person name="Sperisen C."/>
            <person name="Kredics L."/>
            <person name="Vagvoelgyi C."/>
            <person name="Patrignani A."/>
            <person name="Fitzpatrick D."/>
            <person name="Nagy I."/>
            <person name="Doyle S."/>
            <person name="Anderson J.B."/>
            <person name="Grigoriev I.V."/>
            <person name="Gueldener U."/>
            <person name="Muensterkoetter M."/>
            <person name="Nagy L.G."/>
        </authorList>
    </citation>
    <scope>NUCLEOTIDE SEQUENCE [LARGE SCALE GENOMIC DNA]</scope>
    <source>
        <strain evidence="7">C18/9</strain>
    </source>
</reference>
<dbReference type="Gene3D" id="2.60.120.200">
    <property type="match status" value="1"/>
</dbReference>
<dbReference type="PANTHER" id="PTHR10963">
    <property type="entry name" value="GLYCOSYL HYDROLASE-RELATED"/>
    <property type="match status" value="1"/>
</dbReference>
<evidence type="ECO:0000313" key="7">
    <source>
        <dbReference type="Proteomes" id="UP000219338"/>
    </source>
</evidence>
<dbReference type="InterPro" id="IPR050546">
    <property type="entry name" value="Glycosyl_Hydrlase_16"/>
</dbReference>
<dbReference type="GO" id="GO:0004553">
    <property type="term" value="F:hydrolase activity, hydrolyzing O-glycosyl compounds"/>
    <property type="evidence" value="ECO:0007669"/>
    <property type="project" value="InterPro"/>
</dbReference>
<dbReference type="Proteomes" id="UP000219338">
    <property type="component" value="Unassembled WGS sequence"/>
</dbReference>
<keyword evidence="3" id="KW-0326">Glycosidase</keyword>
<dbReference type="AlphaFoldDB" id="A0A284R5M6"/>
<evidence type="ECO:0000313" key="6">
    <source>
        <dbReference type="EMBL" id="SJL03995.1"/>
    </source>
</evidence>
<dbReference type="InterPro" id="IPR013320">
    <property type="entry name" value="ConA-like_dom_sf"/>
</dbReference>
<evidence type="ECO:0000256" key="2">
    <source>
        <dbReference type="ARBA" id="ARBA00022801"/>
    </source>
</evidence>
<keyword evidence="7" id="KW-1185">Reference proteome</keyword>
<accession>A0A284R5M6</accession>
<protein>
    <submittedName>
        <fullName evidence="6">Related to mixed-linked glucanase MLG1</fullName>
    </submittedName>
</protein>
<dbReference type="InterPro" id="IPR000757">
    <property type="entry name" value="Beta-glucanase-like"/>
</dbReference>
<comment type="similarity">
    <text evidence="1">Belongs to the glycosyl hydrolase 16 family.</text>
</comment>
<dbReference type="FunFam" id="2.60.120.200:FF:000114">
    <property type="entry name" value="Probable endo-1,3(4)-beta-glucanase NFIA_089530"/>
    <property type="match status" value="1"/>
</dbReference>
<evidence type="ECO:0000256" key="4">
    <source>
        <dbReference type="SAM" id="SignalP"/>
    </source>
</evidence>
<sequence>MHSFVALFTLALPVFASALGHDHVSRRHRRNPNRAASAPHVRKATYTLKDMYQGQSFLDEWDFFSQSDPTNGLVDYQTKQDATSKGLAYVQDDGTTILKVDNTTTLQSGQNRASVRISSKTQYSSGLFIADIYSMPHGCSVWPAYWSVGPDWPNAGEIDVLEGVNQQDLNQYTLHTGSGCSLTNANAKVASGRVLGTTCTSSNGDNSGCAFQETDARSYGHNFNLAAGGVYAHLLADDGISIWFFSRDEIPTDITSQSPDPSSWSTPSAFFPSTSCSISDHFYDHSLTIDTTLCGDWAGAAYGSDGSCPGTCAEAVADPSNFDSAHWALNYIAVYQS</sequence>
<dbReference type="PROSITE" id="PS51762">
    <property type="entry name" value="GH16_2"/>
    <property type="match status" value="1"/>
</dbReference>
<organism evidence="6 7">
    <name type="scientific">Armillaria ostoyae</name>
    <name type="common">Armillaria root rot fungus</name>
    <dbReference type="NCBI Taxonomy" id="47428"/>
    <lineage>
        <taxon>Eukaryota</taxon>
        <taxon>Fungi</taxon>
        <taxon>Dikarya</taxon>
        <taxon>Basidiomycota</taxon>
        <taxon>Agaricomycotina</taxon>
        <taxon>Agaricomycetes</taxon>
        <taxon>Agaricomycetidae</taxon>
        <taxon>Agaricales</taxon>
        <taxon>Marasmiineae</taxon>
        <taxon>Physalacriaceae</taxon>
        <taxon>Armillaria</taxon>
    </lineage>
</organism>
<dbReference type="CDD" id="cd02181">
    <property type="entry name" value="GH16_fungal_Lam16A_glucanase"/>
    <property type="match status" value="1"/>
</dbReference>
<dbReference type="OMA" id="AKWKINY"/>
<name>A0A284R5M6_ARMOS</name>
<feature type="chain" id="PRO_5013329618" evidence="4">
    <location>
        <begin position="19"/>
        <end position="337"/>
    </location>
</feature>
<dbReference type="OrthoDB" id="192832at2759"/>
<dbReference type="SUPFAM" id="SSF49899">
    <property type="entry name" value="Concanavalin A-like lectins/glucanases"/>
    <property type="match status" value="1"/>
</dbReference>
<evidence type="ECO:0000259" key="5">
    <source>
        <dbReference type="PROSITE" id="PS51762"/>
    </source>
</evidence>
<dbReference type="GO" id="GO:0009251">
    <property type="term" value="P:glucan catabolic process"/>
    <property type="evidence" value="ECO:0007669"/>
    <property type="project" value="TreeGrafter"/>
</dbReference>
<feature type="signal peptide" evidence="4">
    <location>
        <begin position="1"/>
        <end position="18"/>
    </location>
</feature>
<evidence type="ECO:0000256" key="1">
    <source>
        <dbReference type="ARBA" id="ARBA00006865"/>
    </source>
</evidence>
<gene>
    <name evidence="6" type="ORF">ARMOST_07352</name>
</gene>
<proteinExistence type="inferred from homology"/>
<dbReference type="STRING" id="47428.A0A284R5M6"/>
<feature type="domain" description="GH16" evidence="5">
    <location>
        <begin position="39"/>
        <end position="306"/>
    </location>
</feature>
<dbReference type="PANTHER" id="PTHR10963:SF24">
    <property type="entry name" value="GLYCOSIDASE C21B10.07-RELATED"/>
    <property type="match status" value="1"/>
</dbReference>
<keyword evidence="4" id="KW-0732">Signal</keyword>
<dbReference type="EMBL" id="FUEG01000004">
    <property type="protein sequence ID" value="SJL03995.1"/>
    <property type="molecule type" value="Genomic_DNA"/>
</dbReference>